<dbReference type="GO" id="GO:0015095">
    <property type="term" value="F:magnesium ion transmembrane transporter activity"/>
    <property type="evidence" value="ECO:0007669"/>
    <property type="project" value="InterPro"/>
</dbReference>
<keyword evidence="8" id="KW-1185">Reference proteome</keyword>
<evidence type="ECO:0000256" key="2">
    <source>
        <dbReference type="ARBA" id="ARBA00007230"/>
    </source>
</evidence>
<dbReference type="InterPro" id="IPR008521">
    <property type="entry name" value="Mg_trans_NIPA"/>
</dbReference>
<comment type="similarity">
    <text evidence="2">Belongs to the NIPA family.</text>
</comment>
<proteinExistence type="inferred from homology"/>
<keyword evidence="5 6" id="KW-0472">Membrane</keyword>
<evidence type="ECO:0000256" key="5">
    <source>
        <dbReference type="ARBA" id="ARBA00023136"/>
    </source>
</evidence>
<organism evidence="7 8">
    <name type="scientific">Acanthochromis polyacanthus</name>
    <name type="common">spiny chromis</name>
    <dbReference type="NCBI Taxonomy" id="80966"/>
    <lineage>
        <taxon>Eukaryota</taxon>
        <taxon>Metazoa</taxon>
        <taxon>Chordata</taxon>
        <taxon>Craniata</taxon>
        <taxon>Vertebrata</taxon>
        <taxon>Euteleostomi</taxon>
        <taxon>Actinopterygii</taxon>
        <taxon>Neopterygii</taxon>
        <taxon>Teleostei</taxon>
        <taxon>Neoteleostei</taxon>
        <taxon>Acanthomorphata</taxon>
        <taxon>Ovalentaria</taxon>
        <taxon>Pomacentridae</taxon>
        <taxon>Acanthochromis</taxon>
    </lineage>
</organism>
<dbReference type="PANTHER" id="PTHR12570">
    <property type="match status" value="1"/>
</dbReference>
<sequence>MVHNKSVFSAVGAGEACNFAAYMFAPATLVTPLGALSVLISAVLSSYLLGELLNMVGKLGCLLSVLGSILLVIHAPQEQEVLMEVLLPVPGFLVYMGLVLVLCLVLVLYFCPRFGRSNVLVYVGVCSLLGAFTVSSVKGLAIAMDTGETSQLHLQPARKLRLYFLFVLYVQLERVKSEGYCFLFYIQSWNNDQTIHAGFLQFLLHFIPGATKGPLVWINVMTEFNFRADIRHFNGFLDN</sequence>
<reference evidence="7" key="2">
    <citation type="submission" date="2025-09" db="UniProtKB">
        <authorList>
            <consortium name="Ensembl"/>
        </authorList>
    </citation>
    <scope>IDENTIFICATION</scope>
</reference>
<evidence type="ECO:0000313" key="8">
    <source>
        <dbReference type="Proteomes" id="UP000257200"/>
    </source>
</evidence>
<dbReference type="Ensembl" id="ENSAPOT00000002337.1">
    <property type="protein sequence ID" value="ENSAPOP00000026985.1"/>
    <property type="gene ID" value="ENSAPOG00000011190.1"/>
</dbReference>
<dbReference type="AlphaFoldDB" id="A0A3Q1HE03"/>
<keyword evidence="3 6" id="KW-0812">Transmembrane</keyword>
<feature type="transmembrane region" description="Helical" evidence="6">
    <location>
        <begin position="93"/>
        <end position="112"/>
    </location>
</feature>
<dbReference type="Pfam" id="PF05653">
    <property type="entry name" value="Mg_trans_NIPA"/>
    <property type="match status" value="1"/>
</dbReference>
<dbReference type="Proteomes" id="UP000257200">
    <property type="component" value="Unplaced"/>
</dbReference>
<dbReference type="InParanoid" id="A0A3Q1HE03"/>
<feature type="transmembrane region" description="Helical" evidence="6">
    <location>
        <begin position="119"/>
        <end position="144"/>
    </location>
</feature>
<dbReference type="GeneTree" id="ENSGT00940000159087"/>
<evidence type="ECO:0000256" key="1">
    <source>
        <dbReference type="ARBA" id="ARBA00004141"/>
    </source>
</evidence>
<reference evidence="7" key="1">
    <citation type="submission" date="2025-08" db="UniProtKB">
        <authorList>
            <consortium name="Ensembl"/>
        </authorList>
    </citation>
    <scope>IDENTIFICATION</scope>
</reference>
<dbReference type="SUPFAM" id="SSF103481">
    <property type="entry name" value="Multidrug resistance efflux transporter EmrE"/>
    <property type="match status" value="1"/>
</dbReference>
<dbReference type="PANTHER" id="PTHR12570:SF7">
    <property type="entry name" value="MAGNESIUM TRANSPORTER NIPA4"/>
    <property type="match status" value="1"/>
</dbReference>
<evidence type="ECO:0000313" key="7">
    <source>
        <dbReference type="Ensembl" id="ENSAPOP00000026985.1"/>
    </source>
</evidence>
<accession>A0A3Q1HE03</accession>
<comment type="subcellular location">
    <subcellularLocation>
        <location evidence="1">Membrane</location>
        <topology evidence="1">Multi-pass membrane protein</topology>
    </subcellularLocation>
</comment>
<dbReference type="InterPro" id="IPR037185">
    <property type="entry name" value="EmrE-like"/>
</dbReference>
<name>A0A3Q1HE03_9TELE</name>
<keyword evidence="4 6" id="KW-1133">Transmembrane helix</keyword>
<evidence type="ECO:0000256" key="6">
    <source>
        <dbReference type="SAM" id="Phobius"/>
    </source>
</evidence>
<dbReference type="STRING" id="80966.ENSAPOP00000026985"/>
<feature type="transmembrane region" description="Helical" evidence="6">
    <location>
        <begin position="56"/>
        <end position="73"/>
    </location>
</feature>
<feature type="transmembrane region" description="Helical" evidence="6">
    <location>
        <begin position="20"/>
        <end position="44"/>
    </location>
</feature>
<dbReference type="GO" id="GO:0016020">
    <property type="term" value="C:membrane"/>
    <property type="evidence" value="ECO:0007669"/>
    <property type="project" value="UniProtKB-SubCell"/>
</dbReference>
<evidence type="ECO:0000256" key="4">
    <source>
        <dbReference type="ARBA" id="ARBA00022989"/>
    </source>
</evidence>
<evidence type="ECO:0008006" key="9">
    <source>
        <dbReference type="Google" id="ProtNLM"/>
    </source>
</evidence>
<protein>
    <recommendedName>
        <fullName evidence="9">NIPA like domain containing 4</fullName>
    </recommendedName>
</protein>
<evidence type="ECO:0000256" key="3">
    <source>
        <dbReference type="ARBA" id="ARBA00022692"/>
    </source>
</evidence>